<organism evidence="2 3">
    <name type="scientific">Vreelandella maris</name>
    <dbReference type="NCBI Taxonomy" id="2729617"/>
    <lineage>
        <taxon>Bacteria</taxon>
        <taxon>Pseudomonadati</taxon>
        <taxon>Pseudomonadota</taxon>
        <taxon>Gammaproteobacteria</taxon>
        <taxon>Oceanospirillales</taxon>
        <taxon>Halomonadaceae</taxon>
        <taxon>Vreelandella</taxon>
    </lineage>
</organism>
<dbReference type="AlphaFoldDB" id="A0A7Y6RFI7"/>
<dbReference type="Gene3D" id="3.40.5.80">
    <property type="match status" value="1"/>
</dbReference>
<accession>A0A7Y6RFI7</accession>
<evidence type="ECO:0000313" key="3">
    <source>
        <dbReference type="Proteomes" id="UP000589984"/>
    </source>
</evidence>
<feature type="compositionally biased region" description="Low complexity" evidence="1">
    <location>
        <begin position="74"/>
        <end position="100"/>
    </location>
</feature>
<evidence type="ECO:0000313" key="2">
    <source>
        <dbReference type="EMBL" id="NVF15993.1"/>
    </source>
</evidence>
<feature type="compositionally biased region" description="Low complexity" evidence="1">
    <location>
        <begin position="27"/>
        <end position="56"/>
    </location>
</feature>
<comment type="caution">
    <text evidence="2">The sequence shown here is derived from an EMBL/GenBank/DDBJ whole genome shotgun (WGS) entry which is preliminary data.</text>
</comment>
<sequence length="185" mass="19242">MATRKTTATKAKQATQAKPTEAKAEPVAETTAEASAPETNQEASATSTDAASQQPTPEANAAAVQPVPETQTLADSGAASADQEAQANADAATAAPQPTEIQGDTVTGDGPGNALPPVQELPGVFVRTKRRVKSRRRAGFRFNREGVGIALELLSEEQLEQLREDPALEVTDCTFPVDDATTSEA</sequence>
<keyword evidence="3" id="KW-1185">Reference proteome</keyword>
<dbReference type="SUPFAM" id="SSF160059">
    <property type="entry name" value="PriA/YqbF domain"/>
    <property type="match status" value="1"/>
</dbReference>
<dbReference type="RefSeq" id="WP_176304661.1">
    <property type="nucleotide sequence ID" value="NZ_JABWCV010000026.1"/>
</dbReference>
<evidence type="ECO:0000256" key="1">
    <source>
        <dbReference type="SAM" id="MobiDB-lite"/>
    </source>
</evidence>
<evidence type="ECO:0008006" key="4">
    <source>
        <dbReference type="Google" id="ProtNLM"/>
    </source>
</evidence>
<proteinExistence type="predicted"/>
<name>A0A7Y6RFI7_9GAMM</name>
<reference evidence="2 3" key="1">
    <citation type="submission" date="2020-06" db="EMBL/GenBank/DDBJ databases">
        <title>Halomonas sp. QX-1 draft genome sequence.</title>
        <authorList>
            <person name="Qiu X."/>
        </authorList>
    </citation>
    <scope>NUCLEOTIDE SEQUENCE [LARGE SCALE GENOMIC DNA]</scope>
    <source>
        <strain evidence="2 3">QX-1</strain>
    </source>
</reference>
<dbReference type="EMBL" id="JABWCV010000026">
    <property type="protein sequence ID" value="NVF15993.1"/>
    <property type="molecule type" value="Genomic_DNA"/>
</dbReference>
<feature type="region of interest" description="Disordered" evidence="1">
    <location>
        <begin position="1"/>
        <end position="119"/>
    </location>
</feature>
<feature type="compositionally biased region" description="Low complexity" evidence="1">
    <location>
        <begin position="1"/>
        <end position="19"/>
    </location>
</feature>
<gene>
    <name evidence="2" type="ORF">HUO07_17720</name>
</gene>
<protein>
    <recommendedName>
        <fullName evidence="4">Mu-like prophage FluMu N-terminal domain-containing protein</fullName>
    </recommendedName>
</protein>
<dbReference type="Proteomes" id="UP000589984">
    <property type="component" value="Unassembled WGS sequence"/>
</dbReference>